<dbReference type="PANTHER" id="PTHR48006:SF102">
    <property type="entry name" value="LEUCINE-RICH REPEAT-CONTAINING PROTEIN DDB_G0281931-RELATED"/>
    <property type="match status" value="1"/>
</dbReference>
<comment type="catalytic activity">
    <reaction evidence="8">
        <text>L-threonyl-[protein] + ATP = O-phospho-L-threonyl-[protein] + ADP + H(+)</text>
        <dbReference type="Rhea" id="RHEA:46608"/>
        <dbReference type="Rhea" id="RHEA-COMP:11060"/>
        <dbReference type="Rhea" id="RHEA-COMP:11605"/>
        <dbReference type="ChEBI" id="CHEBI:15378"/>
        <dbReference type="ChEBI" id="CHEBI:30013"/>
        <dbReference type="ChEBI" id="CHEBI:30616"/>
        <dbReference type="ChEBI" id="CHEBI:61977"/>
        <dbReference type="ChEBI" id="CHEBI:456216"/>
        <dbReference type="EC" id="2.7.11.1"/>
    </reaction>
</comment>
<dbReference type="InterPro" id="IPR011009">
    <property type="entry name" value="Kinase-like_dom_sf"/>
</dbReference>
<evidence type="ECO:0000259" key="10">
    <source>
        <dbReference type="Pfam" id="PF07714"/>
    </source>
</evidence>
<comment type="catalytic activity">
    <reaction evidence="9">
        <text>L-seryl-[protein] + ATP = O-phospho-L-seryl-[protein] + ADP + H(+)</text>
        <dbReference type="Rhea" id="RHEA:17989"/>
        <dbReference type="Rhea" id="RHEA-COMP:9863"/>
        <dbReference type="Rhea" id="RHEA-COMP:11604"/>
        <dbReference type="ChEBI" id="CHEBI:15378"/>
        <dbReference type="ChEBI" id="CHEBI:29999"/>
        <dbReference type="ChEBI" id="CHEBI:30616"/>
        <dbReference type="ChEBI" id="CHEBI:83421"/>
        <dbReference type="ChEBI" id="CHEBI:456216"/>
        <dbReference type="EC" id="2.7.11.1"/>
    </reaction>
</comment>
<evidence type="ECO:0000256" key="8">
    <source>
        <dbReference type="ARBA" id="ARBA00047899"/>
    </source>
</evidence>
<keyword evidence="6" id="KW-0418">Kinase</keyword>
<evidence type="ECO:0000256" key="1">
    <source>
        <dbReference type="ARBA" id="ARBA00004479"/>
    </source>
</evidence>
<dbReference type="GO" id="GO:0004674">
    <property type="term" value="F:protein serine/threonine kinase activity"/>
    <property type="evidence" value="ECO:0007669"/>
    <property type="project" value="UniProtKB-KW"/>
</dbReference>
<comment type="caution">
    <text evidence="11">The sequence shown here is derived from an EMBL/GenBank/DDBJ whole genome shotgun (WGS) entry which is preliminary data.</text>
</comment>
<evidence type="ECO:0000256" key="5">
    <source>
        <dbReference type="ARBA" id="ARBA00022741"/>
    </source>
</evidence>
<keyword evidence="3" id="KW-0723">Serine/threonine-protein kinase</keyword>
<dbReference type="GO" id="GO:0005524">
    <property type="term" value="F:ATP binding"/>
    <property type="evidence" value="ECO:0007669"/>
    <property type="project" value="UniProtKB-KW"/>
</dbReference>
<evidence type="ECO:0000313" key="11">
    <source>
        <dbReference type="EMBL" id="KAK9902902.1"/>
    </source>
</evidence>
<dbReference type="SUPFAM" id="SSF56112">
    <property type="entry name" value="Protein kinase-like (PK-like)"/>
    <property type="match status" value="1"/>
</dbReference>
<feature type="domain" description="Serine-threonine/tyrosine-protein kinase catalytic" evidence="10">
    <location>
        <begin position="3"/>
        <end position="98"/>
    </location>
</feature>
<dbReference type="InterPro" id="IPR001245">
    <property type="entry name" value="Ser-Thr/Tyr_kinase_cat_dom"/>
</dbReference>
<evidence type="ECO:0000256" key="9">
    <source>
        <dbReference type="ARBA" id="ARBA00048679"/>
    </source>
</evidence>
<evidence type="ECO:0000256" key="6">
    <source>
        <dbReference type="ARBA" id="ARBA00022777"/>
    </source>
</evidence>
<reference evidence="11 12" key="1">
    <citation type="journal article" date="2023" name="G3 (Bethesda)">
        <title>A chromosome-length genome assembly and annotation of blackberry (Rubus argutus, cv. 'Hillquist').</title>
        <authorList>
            <person name="Bruna T."/>
            <person name="Aryal R."/>
            <person name="Dudchenko O."/>
            <person name="Sargent D.J."/>
            <person name="Mead D."/>
            <person name="Buti M."/>
            <person name="Cavallini A."/>
            <person name="Hytonen T."/>
            <person name="Andres J."/>
            <person name="Pham M."/>
            <person name="Weisz D."/>
            <person name="Mascagni F."/>
            <person name="Usai G."/>
            <person name="Natali L."/>
            <person name="Bassil N."/>
            <person name="Fernandez G.E."/>
            <person name="Lomsadze A."/>
            <person name="Armour M."/>
            <person name="Olukolu B."/>
            <person name="Poorten T."/>
            <person name="Britton C."/>
            <person name="Davik J."/>
            <person name="Ashrafi H."/>
            <person name="Aiden E.L."/>
            <person name="Borodovsky M."/>
            <person name="Worthington M."/>
        </authorList>
    </citation>
    <scope>NUCLEOTIDE SEQUENCE [LARGE SCALE GENOMIC DNA]</scope>
    <source>
        <strain evidence="11">PI 553951</strain>
    </source>
</reference>
<keyword evidence="7" id="KW-0067">ATP-binding</keyword>
<name>A0AAW1VIL9_RUBAR</name>
<gene>
    <name evidence="11" type="ORF">M0R45_001417</name>
</gene>
<protein>
    <recommendedName>
        <fullName evidence="2">non-specific serine/threonine protein kinase</fullName>
        <ecNumber evidence="2">2.7.11.1</ecNumber>
    </recommendedName>
</protein>
<evidence type="ECO:0000256" key="2">
    <source>
        <dbReference type="ARBA" id="ARBA00012513"/>
    </source>
</evidence>
<dbReference type="EC" id="2.7.11.1" evidence="2"/>
<dbReference type="AlphaFoldDB" id="A0AAW1VIL9"/>
<dbReference type="Gene3D" id="1.10.510.10">
    <property type="entry name" value="Transferase(Phosphotransferase) domain 1"/>
    <property type="match status" value="1"/>
</dbReference>
<dbReference type="PANTHER" id="PTHR48006">
    <property type="entry name" value="LEUCINE-RICH REPEAT-CONTAINING PROTEIN DDB_G0281931-RELATED"/>
    <property type="match status" value="1"/>
</dbReference>
<dbReference type="EMBL" id="JBEDUW010000248">
    <property type="protein sequence ID" value="KAK9902902.1"/>
    <property type="molecule type" value="Genomic_DNA"/>
</dbReference>
<sequence length="146" mass="16436">MLTNELTSKSDVYSIGILLLEIVTGRRPLELKRSVDERVALRWAFKKFNEGSVVELIDPAMEEVVDAEVLGKLFELSFCCVAPSGADRPGMKRVAEQLWNIRKDYLRETIVLAALTALRPASITCSAVSVRCWGLDFDYKLSLIWV</sequence>
<evidence type="ECO:0000256" key="3">
    <source>
        <dbReference type="ARBA" id="ARBA00022527"/>
    </source>
</evidence>
<accession>A0AAW1VIL9</accession>
<proteinExistence type="predicted"/>
<evidence type="ECO:0000313" key="12">
    <source>
        <dbReference type="Proteomes" id="UP001457282"/>
    </source>
</evidence>
<keyword evidence="12" id="KW-1185">Reference proteome</keyword>
<dbReference type="Proteomes" id="UP001457282">
    <property type="component" value="Unassembled WGS sequence"/>
</dbReference>
<keyword evidence="4" id="KW-0808">Transferase</keyword>
<evidence type="ECO:0000256" key="7">
    <source>
        <dbReference type="ARBA" id="ARBA00022840"/>
    </source>
</evidence>
<dbReference type="InterPro" id="IPR051824">
    <property type="entry name" value="LRR_Rcpt-Like_S/T_Kinase"/>
</dbReference>
<keyword evidence="5" id="KW-0547">Nucleotide-binding</keyword>
<evidence type="ECO:0000256" key="4">
    <source>
        <dbReference type="ARBA" id="ARBA00022679"/>
    </source>
</evidence>
<dbReference type="GO" id="GO:0016020">
    <property type="term" value="C:membrane"/>
    <property type="evidence" value="ECO:0007669"/>
    <property type="project" value="UniProtKB-SubCell"/>
</dbReference>
<comment type="subcellular location">
    <subcellularLocation>
        <location evidence="1">Membrane</location>
        <topology evidence="1">Single-pass type I membrane protein</topology>
    </subcellularLocation>
</comment>
<dbReference type="Pfam" id="PF07714">
    <property type="entry name" value="PK_Tyr_Ser-Thr"/>
    <property type="match status" value="1"/>
</dbReference>
<organism evidence="11 12">
    <name type="scientific">Rubus argutus</name>
    <name type="common">Southern blackberry</name>
    <dbReference type="NCBI Taxonomy" id="59490"/>
    <lineage>
        <taxon>Eukaryota</taxon>
        <taxon>Viridiplantae</taxon>
        <taxon>Streptophyta</taxon>
        <taxon>Embryophyta</taxon>
        <taxon>Tracheophyta</taxon>
        <taxon>Spermatophyta</taxon>
        <taxon>Magnoliopsida</taxon>
        <taxon>eudicotyledons</taxon>
        <taxon>Gunneridae</taxon>
        <taxon>Pentapetalae</taxon>
        <taxon>rosids</taxon>
        <taxon>fabids</taxon>
        <taxon>Rosales</taxon>
        <taxon>Rosaceae</taxon>
        <taxon>Rosoideae</taxon>
        <taxon>Rosoideae incertae sedis</taxon>
        <taxon>Rubus</taxon>
    </lineage>
</organism>